<dbReference type="SMART" id="SM00926">
    <property type="entry name" value="Molybdop_Fe4S4"/>
    <property type="match status" value="1"/>
</dbReference>
<dbReference type="PANTHER" id="PTHR43105:SF10">
    <property type="entry name" value="NADH-QUINONE OXIDOREDUCTASE SUBUNIT G"/>
    <property type="match status" value="1"/>
</dbReference>
<dbReference type="InterPro" id="IPR054351">
    <property type="entry name" value="NADH_UbQ_OxRdtase_ferredoxin"/>
</dbReference>
<name>A0ABY3CA82_9GAMM</name>
<comment type="catalytic activity">
    <reaction evidence="13 14">
        <text>a quinone + NADH + 5 H(+)(in) = a quinol + NAD(+) + 4 H(+)(out)</text>
        <dbReference type="Rhea" id="RHEA:57888"/>
        <dbReference type="ChEBI" id="CHEBI:15378"/>
        <dbReference type="ChEBI" id="CHEBI:24646"/>
        <dbReference type="ChEBI" id="CHEBI:57540"/>
        <dbReference type="ChEBI" id="CHEBI:57945"/>
        <dbReference type="ChEBI" id="CHEBI:132124"/>
    </reaction>
</comment>
<dbReference type="SUPFAM" id="SSF54292">
    <property type="entry name" value="2Fe-2S ferredoxin-like"/>
    <property type="match status" value="1"/>
</dbReference>
<evidence type="ECO:0000256" key="8">
    <source>
        <dbReference type="ARBA" id="ARBA00023004"/>
    </source>
</evidence>
<dbReference type="GO" id="GO:0016491">
    <property type="term" value="F:oxidoreductase activity"/>
    <property type="evidence" value="ECO:0007669"/>
    <property type="project" value="UniProtKB-KW"/>
</dbReference>
<keyword evidence="5 14" id="KW-0874">Quinone</keyword>
<dbReference type="InterPro" id="IPR010228">
    <property type="entry name" value="NADH_UbQ_OxRdtase_Gsu"/>
</dbReference>
<dbReference type="NCBIfam" id="TIGR01973">
    <property type="entry name" value="NuoG"/>
    <property type="match status" value="1"/>
</dbReference>
<keyword evidence="7 14" id="KW-1278">Translocase</keyword>
<dbReference type="Proteomes" id="UP000733744">
    <property type="component" value="Unassembled WGS sequence"/>
</dbReference>
<dbReference type="PROSITE" id="PS00641">
    <property type="entry name" value="COMPLEX1_75K_1"/>
    <property type="match status" value="1"/>
</dbReference>
<dbReference type="PANTHER" id="PTHR43105">
    <property type="entry name" value="RESPIRATORY NITRATE REDUCTASE"/>
    <property type="match status" value="1"/>
</dbReference>
<dbReference type="RefSeq" id="WP_127030644.1">
    <property type="nucleotide sequence ID" value="NZ_RYFG02000094.1"/>
</dbReference>
<evidence type="ECO:0000259" key="16">
    <source>
        <dbReference type="PROSITE" id="PS51085"/>
    </source>
</evidence>
<comment type="function">
    <text evidence="14">NDH-1 shuttles electrons from NADH, via FMN and iron-sulfur (Fe-S) centers, to quinones in the respiratory chain. Couples the redox reaction to proton translocation (for every two electrons transferred, four hydrogen ions are translocated across the cytoplasmic membrane), and thus conserves the redox energy in a proton gradient.</text>
</comment>
<keyword evidence="20" id="KW-1185">Reference proteome</keyword>
<evidence type="ECO:0000256" key="15">
    <source>
        <dbReference type="SAM" id="MobiDB-lite"/>
    </source>
</evidence>
<dbReference type="Pfam" id="PF22117">
    <property type="entry name" value="Fer4_Nqo3"/>
    <property type="match status" value="1"/>
</dbReference>
<evidence type="ECO:0000256" key="12">
    <source>
        <dbReference type="ARBA" id="ARBA00026021"/>
    </source>
</evidence>
<evidence type="ECO:0000256" key="4">
    <source>
        <dbReference type="ARBA" id="ARBA00022714"/>
    </source>
</evidence>
<keyword evidence="19" id="KW-0560">Oxidoreductase</keyword>
<comment type="cofactor">
    <cofactor evidence="14">
        <name>[2Fe-2S] cluster</name>
        <dbReference type="ChEBI" id="CHEBI:190135"/>
    </cofactor>
    <text evidence="14">Binds 1 [2Fe-2S] cluster per subunit.</text>
</comment>
<keyword evidence="8 14" id="KW-0408">Iron</keyword>
<keyword evidence="9 14" id="KW-0411">Iron-sulfur</keyword>
<dbReference type="EC" id="7.1.1.-" evidence="14"/>
<keyword evidence="11" id="KW-0830">Ubiquinone</keyword>
<dbReference type="InterPro" id="IPR006656">
    <property type="entry name" value="Mopterin_OxRdtase"/>
</dbReference>
<dbReference type="Pfam" id="PF00384">
    <property type="entry name" value="Molybdopterin"/>
    <property type="match status" value="1"/>
</dbReference>
<evidence type="ECO:0000256" key="10">
    <source>
        <dbReference type="ARBA" id="ARBA00023027"/>
    </source>
</evidence>
<dbReference type="PROSITE" id="PS00643">
    <property type="entry name" value="COMPLEX1_75K_3"/>
    <property type="match status" value="1"/>
</dbReference>
<gene>
    <name evidence="19" type="primary">nuoG</name>
    <name evidence="19" type="ORF">EKO24_010775</name>
</gene>
<dbReference type="InterPro" id="IPR001041">
    <property type="entry name" value="2Fe-2S_ferredoxin-type"/>
</dbReference>
<evidence type="ECO:0000256" key="3">
    <source>
        <dbReference type="ARBA" id="ARBA00022485"/>
    </source>
</evidence>
<dbReference type="PROSITE" id="PS00642">
    <property type="entry name" value="COMPLEX1_75K_2"/>
    <property type="match status" value="1"/>
</dbReference>
<sequence>MARIDIDGRIHEVRNGDNLLSACLSLGLDLPYFCWHPALGSAGACRQCAVIQYKDAEDKRGKLVMACLTPVADGLRVSLDAEHAQKFRADNIELLMTNHPHDCPVCEEGGECHLQDMTVMSGHTFRRYRGLKRTHNNQDLGPFINHEMNRCIACYRCVRFYDDYAGGKDLQVLGMHNNVYFGRFEDGALANEFSGNLVEVCPTGVFTDKTFSAHYVRKWDLQSAPSICVHCGLGCNIAPGERYGTLRRIINRYNSEINGYFLCDRGRFGYGFVNSPERIRNPRLKGYPDITAETAESHFRNLLKSPKPAIGIASPRASLEANFALRRLVGEENFFLGLDDTEHTLLNAIAELMLDGGIRSPSLREAEQADAVLILGEDVTHSAPRLALSLRQAARHASFELAGTLHVQPWQDAAVRNVDKLASTPVFIAAICATRLDDIATDTYHGSSEDIARLGFAVAHGLEPSAPEPSGLSDSVQTLAASIADSLKQAKRPLIVSGTVCASLAVIQAAYNVAKALPSANKQLTFTVPECNSLGLAMIGGRPLSQAFDRIGKGLTDSVVVLQNDLYRRAPSRTVDLFLQLTDHVVVIDSLENKTAEHAELLLPASTFAESEGTLINNEGRAQRYFPVYPQAEPVRAAWQWLTSVIEDCQWQHHDQLTDACAGAFPCLADIVQAGPGANYTVEGSKIPRQAHRYSGRTAMRPEVSEPRQPQDNETPFAFSMEGDTEQAPPALLPVVWAPGWNSNQAINKFQQEIGASLRGGDVGVRLIEASGSLPWFGDIPAEFAPSPGRWRTALLPHIFGSEELSLHSPPLLERLPPFCVLLNPLDAEALGVEAGDLAEIDSLTGVAAMKVPVQIEPTLPLGLLAATAGLPGLQAIENGAEVGLKKVNPGAPL</sequence>
<dbReference type="InterPro" id="IPR009010">
    <property type="entry name" value="Asp_de-COase-like_dom_sf"/>
</dbReference>
<dbReference type="CDD" id="cd02771">
    <property type="entry name" value="MopB_NDH-1_NuoG2-N7"/>
    <property type="match status" value="1"/>
</dbReference>
<dbReference type="EMBL" id="RYFG02000094">
    <property type="protein sequence ID" value="TRW94887.1"/>
    <property type="molecule type" value="Genomic_DNA"/>
</dbReference>
<evidence type="ECO:0000256" key="6">
    <source>
        <dbReference type="ARBA" id="ARBA00022723"/>
    </source>
</evidence>
<evidence type="ECO:0000256" key="2">
    <source>
        <dbReference type="ARBA" id="ARBA00005404"/>
    </source>
</evidence>
<reference evidence="19 20" key="1">
    <citation type="journal article" date="2019" name="Antonie Van Leeuwenhoek">
        <title>Description of 'Ca. Methylobacter oryzae' KRF1, a novel species from the environmentally important Methylobacter clade 2.</title>
        <authorList>
            <person name="Khatri K."/>
            <person name="Mohite J.A."/>
            <person name="Pandit P.S."/>
            <person name="Bahulikar R."/>
            <person name="Rahalkar M.C."/>
        </authorList>
    </citation>
    <scope>NUCLEOTIDE SEQUENCE [LARGE SCALE GENOMIC DNA]</scope>
    <source>
        <strain evidence="19 20">KRF1</strain>
    </source>
</reference>
<dbReference type="InterPro" id="IPR036010">
    <property type="entry name" value="2Fe-2S_ferredoxin-like_sf"/>
</dbReference>
<dbReference type="InterPro" id="IPR019574">
    <property type="entry name" value="NADH_UbQ_OxRdtase_Gsu_4Fe4S-bd"/>
</dbReference>
<dbReference type="PROSITE" id="PS51669">
    <property type="entry name" value="4FE4S_MOW_BIS_MGD"/>
    <property type="match status" value="1"/>
</dbReference>
<dbReference type="CDD" id="cd00207">
    <property type="entry name" value="fer2"/>
    <property type="match status" value="1"/>
</dbReference>
<comment type="subunit">
    <text evidence="12">Composed of 13 different subunits. Subunits NuoCD, E, F, and G constitute the peripheral sector of the complex.</text>
</comment>
<dbReference type="Gene3D" id="3.40.50.740">
    <property type="match status" value="1"/>
</dbReference>
<evidence type="ECO:0000256" key="14">
    <source>
        <dbReference type="RuleBase" id="RU003525"/>
    </source>
</evidence>
<dbReference type="Pfam" id="PF13510">
    <property type="entry name" value="Fer2_4"/>
    <property type="match status" value="1"/>
</dbReference>
<organism evidence="19 20">
    <name type="scientific">Candidatus Methylobacter oryzae</name>
    <dbReference type="NCBI Taxonomy" id="2497749"/>
    <lineage>
        <taxon>Bacteria</taxon>
        <taxon>Pseudomonadati</taxon>
        <taxon>Pseudomonadota</taxon>
        <taxon>Gammaproteobacteria</taxon>
        <taxon>Methylococcales</taxon>
        <taxon>Methylococcaceae</taxon>
        <taxon>Methylobacter</taxon>
    </lineage>
</organism>
<keyword evidence="6 14" id="KW-0479">Metal-binding</keyword>
<dbReference type="Pfam" id="PF10588">
    <property type="entry name" value="NADH-G_4Fe-4S_3"/>
    <property type="match status" value="1"/>
</dbReference>
<comment type="cofactor">
    <cofactor evidence="1 14">
        <name>[4Fe-4S] cluster</name>
        <dbReference type="ChEBI" id="CHEBI:49883"/>
    </cofactor>
</comment>
<feature type="domain" description="4Fe-4S His(Cys)3-ligated-type" evidence="18">
    <location>
        <begin position="83"/>
        <end position="122"/>
    </location>
</feature>
<evidence type="ECO:0000256" key="7">
    <source>
        <dbReference type="ARBA" id="ARBA00022967"/>
    </source>
</evidence>
<feature type="domain" description="4Fe-4S Mo/W bis-MGD-type" evidence="17">
    <location>
        <begin position="221"/>
        <end position="277"/>
    </location>
</feature>
<evidence type="ECO:0000259" key="17">
    <source>
        <dbReference type="PROSITE" id="PS51669"/>
    </source>
</evidence>
<evidence type="ECO:0000259" key="18">
    <source>
        <dbReference type="PROSITE" id="PS51839"/>
    </source>
</evidence>
<dbReference type="Gene3D" id="3.30.200.210">
    <property type="match status" value="1"/>
</dbReference>
<accession>A0ABY3CA82</accession>
<dbReference type="SUPFAM" id="SSF54862">
    <property type="entry name" value="4Fe-4S ferredoxins"/>
    <property type="match status" value="1"/>
</dbReference>
<feature type="domain" description="2Fe-2S ferredoxin-type" evidence="16">
    <location>
        <begin position="1"/>
        <end position="83"/>
    </location>
</feature>
<evidence type="ECO:0000256" key="11">
    <source>
        <dbReference type="ARBA" id="ARBA00023075"/>
    </source>
</evidence>
<dbReference type="Pfam" id="PF04879">
    <property type="entry name" value="Molybdop_Fe4S4"/>
    <property type="match status" value="1"/>
</dbReference>
<comment type="caution">
    <text evidence="19">The sequence shown here is derived from an EMBL/GenBank/DDBJ whole genome shotgun (WGS) entry which is preliminary data.</text>
</comment>
<evidence type="ECO:0000313" key="20">
    <source>
        <dbReference type="Proteomes" id="UP000733744"/>
    </source>
</evidence>
<comment type="similarity">
    <text evidence="2 14">Belongs to the complex I 75 kDa subunit family.</text>
</comment>
<evidence type="ECO:0000256" key="1">
    <source>
        <dbReference type="ARBA" id="ARBA00001966"/>
    </source>
</evidence>
<dbReference type="InterPro" id="IPR006963">
    <property type="entry name" value="Mopterin_OxRdtase_4Fe-4S_dom"/>
</dbReference>
<evidence type="ECO:0000256" key="9">
    <source>
        <dbReference type="ARBA" id="ARBA00023014"/>
    </source>
</evidence>
<evidence type="ECO:0000256" key="5">
    <source>
        <dbReference type="ARBA" id="ARBA00022719"/>
    </source>
</evidence>
<keyword evidence="4 14" id="KW-0001">2Fe-2S</keyword>
<protein>
    <recommendedName>
        <fullName evidence="14">NADH-quinone oxidoreductase</fullName>
        <ecNumber evidence="14">7.1.1.-</ecNumber>
    </recommendedName>
</protein>
<dbReference type="PROSITE" id="PS51839">
    <property type="entry name" value="4FE4S_HC3"/>
    <property type="match status" value="1"/>
</dbReference>
<proteinExistence type="inferred from homology"/>
<dbReference type="Gene3D" id="3.10.20.740">
    <property type="match status" value="1"/>
</dbReference>
<keyword evidence="3 14" id="KW-0004">4Fe-4S</keyword>
<dbReference type="SMART" id="SM00929">
    <property type="entry name" value="NADH-G_4Fe-4S_3"/>
    <property type="match status" value="1"/>
</dbReference>
<keyword evidence="10 14" id="KW-0520">NAD</keyword>
<evidence type="ECO:0000313" key="19">
    <source>
        <dbReference type="EMBL" id="TRW94887.1"/>
    </source>
</evidence>
<dbReference type="InterPro" id="IPR050123">
    <property type="entry name" value="Prok_molybdopt-oxidoreductase"/>
</dbReference>
<feature type="region of interest" description="Disordered" evidence="15">
    <location>
        <begin position="697"/>
        <end position="724"/>
    </location>
</feature>
<dbReference type="SUPFAM" id="SSF53706">
    <property type="entry name" value="Formate dehydrogenase/DMSO reductase, domains 1-3"/>
    <property type="match status" value="1"/>
</dbReference>
<dbReference type="SUPFAM" id="SSF50692">
    <property type="entry name" value="ADC-like"/>
    <property type="match status" value="1"/>
</dbReference>
<dbReference type="InterPro" id="IPR000283">
    <property type="entry name" value="NADH_UbQ_OxRdtase_75kDa_su_CS"/>
</dbReference>
<dbReference type="PROSITE" id="PS51085">
    <property type="entry name" value="2FE2S_FER_2"/>
    <property type="match status" value="1"/>
</dbReference>
<evidence type="ECO:0000256" key="13">
    <source>
        <dbReference type="ARBA" id="ARBA00047712"/>
    </source>
</evidence>